<sequence length="58" mass="7012">MHLGQYSLYALTLFRHYRSWFWLRRAQNANCQASARLCHILRPARLFDCYVPHCQGRD</sequence>
<dbReference type="EMBL" id="LGLN01000033">
    <property type="protein sequence ID" value="KPC33110.1"/>
    <property type="molecule type" value="Genomic_DNA"/>
</dbReference>
<reference evidence="1 2" key="1">
    <citation type="submission" date="2015-07" db="EMBL/GenBank/DDBJ databases">
        <authorList>
            <person name="Noorani M."/>
        </authorList>
    </citation>
    <scope>NUCLEOTIDE SEQUENCE [LARGE SCALE GENOMIC DNA]</scope>
    <source>
        <strain evidence="1 2">0788_9</strain>
    </source>
</reference>
<organism evidence="1 2">
    <name type="scientific">Pseudomonas syringae pv. cilantro</name>
    <dbReference type="NCBI Taxonomy" id="81035"/>
    <lineage>
        <taxon>Bacteria</taxon>
        <taxon>Pseudomonadati</taxon>
        <taxon>Pseudomonadota</taxon>
        <taxon>Gammaproteobacteria</taxon>
        <taxon>Pseudomonadales</taxon>
        <taxon>Pseudomonadaceae</taxon>
        <taxon>Pseudomonas</taxon>
        <taxon>Pseudomonas syringae</taxon>
    </lineage>
</organism>
<dbReference type="Proteomes" id="UP000037891">
    <property type="component" value="Unassembled WGS sequence"/>
</dbReference>
<name>A0A0N0GGC3_PSESX</name>
<accession>A0A0N0GGC3</accession>
<gene>
    <name evidence="1" type="ORF">ABJ99_1963</name>
</gene>
<evidence type="ECO:0000313" key="2">
    <source>
        <dbReference type="Proteomes" id="UP000037891"/>
    </source>
</evidence>
<reference evidence="1 2" key="2">
    <citation type="submission" date="2015-10" db="EMBL/GenBank/DDBJ databases">
        <title>Comparative genomics and high-throughput reverse genetic screens identify a new phytobacterial MAMP and an Arabidopsis receptor required for immune elicitation.</title>
        <authorList>
            <person name="Mott G.A."/>
            <person name="Thakur S."/>
            <person name="Wang P.W."/>
            <person name="Desveaux D."/>
            <person name="Guttman D.S."/>
        </authorList>
    </citation>
    <scope>NUCLEOTIDE SEQUENCE [LARGE SCALE GENOMIC DNA]</scope>
    <source>
        <strain evidence="1 2">0788_9</strain>
    </source>
</reference>
<comment type="caution">
    <text evidence="1">The sequence shown here is derived from an EMBL/GenBank/DDBJ whole genome shotgun (WGS) entry which is preliminary data.</text>
</comment>
<protein>
    <submittedName>
        <fullName evidence="1">Uncharacterized protein</fullName>
    </submittedName>
</protein>
<proteinExistence type="predicted"/>
<dbReference type="AlphaFoldDB" id="A0A0N0GGC3"/>
<evidence type="ECO:0000313" key="1">
    <source>
        <dbReference type="EMBL" id="KPC33110.1"/>
    </source>
</evidence>